<dbReference type="GeneID" id="103177847"/>
<dbReference type="RefSeq" id="XP_042191299.1">
    <property type="nucleotide sequence ID" value="XM_042335365.1"/>
</dbReference>
<keyword evidence="8" id="KW-0732">Signal</keyword>
<dbReference type="InterPro" id="IPR013098">
    <property type="entry name" value="Ig_I-set"/>
</dbReference>
<reference evidence="10" key="1">
    <citation type="journal article" date="2014" name="Nature">
        <title>Elephant shark genome provides unique insights into gnathostome evolution.</title>
        <authorList>
            <consortium name="International Elephant Shark Genome Sequencing Consortium"/>
            <person name="Venkatesh B."/>
            <person name="Lee A.P."/>
            <person name="Ravi V."/>
            <person name="Maurya A.K."/>
            <person name="Lian M.M."/>
            <person name="Swann J.B."/>
            <person name="Ohta Y."/>
            <person name="Flajnik M.F."/>
            <person name="Sutoh Y."/>
            <person name="Kasahara M."/>
            <person name="Hoon S."/>
            <person name="Gangu V."/>
            <person name="Roy S.W."/>
            <person name="Irimia M."/>
            <person name="Korzh V."/>
            <person name="Kondrychyn I."/>
            <person name="Lim Z.W."/>
            <person name="Tay B.H."/>
            <person name="Tohari S."/>
            <person name="Kong K.W."/>
            <person name="Ho S."/>
            <person name="Lorente-Galdos B."/>
            <person name="Quilez J."/>
            <person name="Marques-Bonet T."/>
            <person name="Raney B.J."/>
            <person name="Ingham P.W."/>
            <person name="Tay A."/>
            <person name="Hillier L.W."/>
            <person name="Minx P."/>
            <person name="Boehm T."/>
            <person name="Wilson R.K."/>
            <person name="Brenner S."/>
            <person name="Warren W.C."/>
        </authorList>
    </citation>
    <scope>NUCLEOTIDE SEQUENCE</scope>
    <source>
        <tissue evidence="10">Intestine</tissue>
    </source>
</reference>
<dbReference type="Gene3D" id="2.60.40.10">
    <property type="entry name" value="Immunoglobulins"/>
    <property type="match status" value="2"/>
</dbReference>
<keyword evidence="3" id="KW-1015">Disulfide bond</keyword>
<dbReference type="KEGG" id="cmk:103177847"/>
<dbReference type="EMBL" id="JW861788">
    <property type="protein sequence ID" value="AFO94305.1"/>
    <property type="molecule type" value="mRNA"/>
</dbReference>
<dbReference type="InterPro" id="IPR036179">
    <property type="entry name" value="Ig-like_dom_sf"/>
</dbReference>
<evidence type="ECO:0000313" key="10">
    <source>
        <dbReference type="EMBL" id="AFO94305.1"/>
    </source>
</evidence>
<evidence type="ECO:0000256" key="1">
    <source>
        <dbReference type="ARBA" id="ARBA00004479"/>
    </source>
</evidence>
<keyword evidence="7" id="KW-0812">Transmembrane</keyword>
<dbReference type="Pfam" id="PF07679">
    <property type="entry name" value="I-set"/>
    <property type="match status" value="1"/>
</dbReference>
<evidence type="ECO:0000256" key="5">
    <source>
        <dbReference type="ARBA" id="ARBA00023319"/>
    </source>
</evidence>
<keyword evidence="4" id="KW-0325">Glycoprotein</keyword>
<organism evidence="10">
    <name type="scientific">Callorhinchus milii</name>
    <name type="common">Ghost shark</name>
    <dbReference type="NCBI Taxonomy" id="7868"/>
    <lineage>
        <taxon>Eukaryota</taxon>
        <taxon>Metazoa</taxon>
        <taxon>Chordata</taxon>
        <taxon>Craniata</taxon>
        <taxon>Vertebrata</taxon>
        <taxon>Chondrichthyes</taxon>
        <taxon>Holocephali</taxon>
        <taxon>Chimaeriformes</taxon>
        <taxon>Callorhinchidae</taxon>
        <taxon>Callorhinchus</taxon>
    </lineage>
</organism>
<accession>V9K9L0</accession>
<feature type="transmembrane region" description="Helical" evidence="7">
    <location>
        <begin position="245"/>
        <end position="266"/>
    </location>
</feature>
<feature type="compositionally biased region" description="Basic and acidic residues" evidence="6">
    <location>
        <begin position="282"/>
        <end position="291"/>
    </location>
</feature>
<dbReference type="OrthoDB" id="9932757at2759"/>
<evidence type="ECO:0000256" key="2">
    <source>
        <dbReference type="ARBA" id="ARBA00023136"/>
    </source>
</evidence>
<dbReference type="InterPro" id="IPR013783">
    <property type="entry name" value="Ig-like_fold"/>
</dbReference>
<dbReference type="PROSITE" id="PS50835">
    <property type="entry name" value="IG_LIKE"/>
    <property type="match status" value="2"/>
</dbReference>
<dbReference type="PANTHER" id="PTHR11640">
    <property type="entry name" value="NEPHRIN"/>
    <property type="match status" value="1"/>
</dbReference>
<feature type="region of interest" description="Disordered" evidence="6">
    <location>
        <begin position="273"/>
        <end position="311"/>
    </location>
</feature>
<feature type="domain" description="Ig-like" evidence="9">
    <location>
        <begin position="44"/>
        <end position="137"/>
    </location>
</feature>
<name>V9K9L0_CALMI</name>
<evidence type="ECO:0000256" key="4">
    <source>
        <dbReference type="ARBA" id="ARBA00023180"/>
    </source>
</evidence>
<feature type="domain" description="Ig-like" evidence="9">
    <location>
        <begin position="145"/>
        <end position="225"/>
    </location>
</feature>
<feature type="signal peptide" evidence="8">
    <location>
        <begin position="1"/>
        <end position="27"/>
    </location>
</feature>
<dbReference type="InterPro" id="IPR003599">
    <property type="entry name" value="Ig_sub"/>
</dbReference>
<keyword evidence="7" id="KW-1133">Transmembrane helix</keyword>
<feature type="compositionally biased region" description="Polar residues" evidence="6">
    <location>
        <begin position="292"/>
        <end position="301"/>
    </location>
</feature>
<evidence type="ECO:0000256" key="7">
    <source>
        <dbReference type="SAM" id="Phobius"/>
    </source>
</evidence>
<dbReference type="InterPro" id="IPR007110">
    <property type="entry name" value="Ig-like_dom"/>
</dbReference>
<dbReference type="InterPro" id="IPR051275">
    <property type="entry name" value="Cell_adhesion_signaling"/>
</dbReference>
<evidence type="ECO:0000256" key="8">
    <source>
        <dbReference type="SAM" id="SignalP"/>
    </source>
</evidence>
<evidence type="ECO:0000259" key="9">
    <source>
        <dbReference type="PROSITE" id="PS50835"/>
    </source>
</evidence>
<sequence>MSNARVTHSISTIYLLLLCCQVHPGYTSSDNTYETPSPNHTPIPELQDKANTNQIVVQKNIVLSESENVSSIVNITVATRVVLSCNVNEKNLASTFSWKKAGKNIDNSIESYQFQFQNNSDAASYSCTYSSDSKTMVGTFVVQIPPISVKDEKVSRSTGDLANLTCESEVLPLNWAWSKDINGSKVDLSNDTDGQYSIQIHGNKSSLLIKNLVANDSNYYHCHATYEVGIVGNKIFLRVHNFIDAIIPFVFIVGEVLILVAIILVCEWKTKPKGDSAVNGTETEKFHEKVSTQEALDSNENGTRHRKSEAQ</sequence>
<dbReference type="SMART" id="SM00409">
    <property type="entry name" value="IG"/>
    <property type="match status" value="2"/>
</dbReference>
<evidence type="ECO:0000256" key="3">
    <source>
        <dbReference type="ARBA" id="ARBA00023157"/>
    </source>
</evidence>
<dbReference type="SUPFAM" id="SSF48726">
    <property type="entry name" value="Immunoglobulin"/>
    <property type="match status" value="1"/>
</dbReference>
<feature type="chain" id="PRO_5004777819" evidence="8">
    <location>
        <begin position="28"/>
        <end position="311"/>
    </location>
</feature>
<proteinExistence type="evidence at transcript level"/>
<protein>
    <submittedName>
        <fullName evidence="10">Embigin-like protein</fullName>
    </submittedName>
</protein>
<comment type="subcellular location">
    <subcellularLocation>
        <location evidence="1">Membrane</location>
        <topology evidence="1">Single-pass type I membrane protein</topology>
    </subcellularLocation>
</comment>
<dbReference type="AlphaFoldDB" id="V9K9L0"/>
<evidence type="ECO:0000256" key="6">
    <source>
        <dbReference type="SAM" id="MobiDB-lite"/>
    </source>
</evidence>
<keyword evidence="2 7" id="KW-0472">Membrane</keyword>
<dbReference type="GO" id="GO:0016020">
    <property type="term" value="C:membrane"/>
    <property type="evidence" value="ECO:0007669"/>
    <property type="project" value="UniProtKB-SubCell"/>
</dbReference>
<keyword evidence="5" id="KW-0393">Immunoglobulin domain</keyword>